<feature type="region of interest" description="Disordered" evidence="1">
    <location>
        <begin position="306"/>
        <end position="329"/>
    </location>
</feature>
<sequence>GAAGGGEKRGGKGGKAFSEFVNDVKEEENVDSLSAVTKLFHTVEHIFHSRKDFENTLGRHLDEIDFDWPRRILERAKEMGSAREEDLRVKMSAILTMATGGLGKREEEGEEEYGGEYDDDEEVGGVGDGGNRDRNISMMSMFTDGGDEGSYGSSETDSRASLDDESAVSILVRRRRKLGSKSMKENKKKAKKRMVREERLRIMASHWYVDAVVAAKDGSRGKEIEWPVIALLNAVRVLVVNGFGLDKRMLGDLMERILKPADHKLVAVINMLRRLRGHVGMGSREYLDWLKERNIQPPAVIIREFKKGSSGRGGRRRGARGRARSGSKAGAELGKELGWMGGRGALGSVG</sequence>
<evidence type="ECO:0000313" key="3">
    <source>
        <dbReference type="Proteomes" id="UP001165082"/>
    </source>
</evidence>
<keyword evidence="3" id="KW-1185">Reference proteome</keyword>
<feature type="non-terminal residue" evidence="2">
    <location>
        <position position="350"/>
    </location>
</feature>
<reference evidence="2" key="1">
    <citation type="submission" date="2022-07" db="EMBL/GenBank/DDBJ databases">
        <title>Genome analysis of Parmales, a sister group of diatoms, reveals the evolutionary specialization of diatoms from phago-mixotrophs to photoautotrophs.</title>
        <authorList>
            <person name="Ban H."/>
            <person name="Sato S."/>
            <person name="Yoshikawa S."/>
            <person name="Kazumasa Y."/>
            <person name="Nakamura Y."/>
            <person name="Ichinomiya M."/>
            <person name="Saitoh K."/>
            <person name="Sato N."/>
            <person name="Blanc-Mathieu R."/>
            <person name="Endo H."/>
            <person name="Kuwata A."/>
            <person name="Ogata H."/>
        </authorList>
    </citation>
    <scope>NUCLEOTIDE SEQUENCE</scope>
</reference>
<evidence type="ECO:0000313" key="2">
    <source>
        <dbReference type="EMBL" id="GMH46385.1"/>
    </source>
</evidence>
<dbReference type="Proteomes" id="UP001165082">
    <property type="component" value="Unassembled WGS sequence"/>
</dbReference>
<accession>A0A9W7DLA2</accession>
<comment type="caution">
    <text evidence="2">The sequence shown here is derived from an EMBL/GenBank/DDBJ whole genome shotgun (WGS) entry which is preliminary data.</text>
</comment>
<dbReference type="OrthoDB" id="206698at2759"/>
<name>A0A9W7DLA2_9STRA</name>
<proteinExistence type="predicted"/>
<gene>
    <name evidence="2" type="ORF">TrRE_jg430</name>
</gene>
<feature type="region of interest" description="Disordered" evidence="1">
    <location>
        <begin position="102"/>
        <end position="162"/>
    </location>
</feature>
<evidence type="ECO:0000256" key="1">
    <source>
        <dbReference type="SAM" id="MobiDB-lite"/>
    </source>
</evidence>
<dbReference type="AlphaFoldDB" id="A0A9W7DLA2"/>
<protein>
    <submittedName>
        <fullName evidence="2">Uncharacterized protein</fullName>
    </submittedName>
</protein>
<organism evidence="2 3">
    <name type="scientific">Triparma retinervis</name>
    <dbReference type="NCBI Taxonomy" id="2557542"/>
    <lineage>
        <taxon>Eukaryota</taxon>
        <taxon>Sar</taxon>
        <taxon>Stramenopiles</taxon>
        <taxon>Ochrophyta</taxon>
        <taxon>Bolidophyceae</taxon>
        <taxon>Parmales</taxon>
        <taxon>Triparmaceae</taxon>
        <taxon>Triparma</taxon>
    </lineage>
</organism>
<feature type="compositionally biased region" description="Basic residues" evidence="1">
    <location>
        <begin position="313"/>
        <end position="325"/>
    </location>
</feature>
<feature type="compositionally biased region" description="Acidic residues" evidence="1">
    <location>
        <begin position="108"/>
        <end position="123"/>
    </location>
</feature>
<feature type="non-terminal residue" evidence="2">
    <location>
        <position position="1"/>
    </location>
</feature>
<dbReference type="EMBL" id="BRXZ01003031">
    <property type="protein sequence ID" value="GMH46385.1"/>
    <property type="molecule type" value="Genomic_DNA"/>
</dbReference>